<keyword evidence="4" id="KW-0238">DNA-binding</keyword>
<dbReference type="Proteomes" id="UP000798046">
    <property type="component" value="Unassembled WGS sequence"/>
</dbReference>
<accession>A0ABQ6TQT9</accession>
<dbReference type="Gene3D" id="1.10.1740.10">
    <property type="match status" value="1"/>
</dbReference>
<proteinExistence type="inferred from homology"/>
<keyword evidence="2" id="KW-0805">Transcription regulation</keyword>
<dbReference type="CDD" id="cd06171">
    <property type="entry name" value="Sigma70_r4"/>
    <property type="match status" value="1"/>
</dbReference>
<reference evidence="8 9" key="1">
    <citation type="journal article" date="2020" name="Microorganisms">
        <title>Description of Three Novel Members in the Family Geobacteraceae, Oryzomonas japonicum gen. nov., sp. nov., Oryzomonas sagensis sp. nov., and Oryzomonas ruber sp. nov.</title>
        <authorList>
            <person name="Xu Z."/>
            <person name="Masuda Y."/>
            <person name="Hayakawa C."/>
            <person name="Ushijima N."/>
            <person name="Kawano K."/>
            <person name="Shiratori Y."/>
            <person name="Senoo K."/>
            <person name="Itoh H."/>
        </authorList>
    </citation>
    <scope>NUCLEOTIDE SEQUENCE [LARGE SCALE GENOMIC DNA]</scope>
    <source>
        <strain evidence="8 9">Red100</strain>
    </source>
</reference>
<dbReference type="InterPro" id="IPR013324">
    <property type="entry name" value="RNA_pol_sigma_r3/r4-like"/>
</dbReference>
<organism evidence="8 9">
    <name type="scientific">Oryzomonas sagensis</name>
    <dbReference type="NCBI Taxonomy" id="2603857"/>
    <lineage>
        <taxon>Bacteria</taxon>
        <taxon>Pseudomonadati</taxon>
        <taxon>Thermodesulfobacteriota</taxon>
        <taxon>Desulfuromonadia</taxon>
        <taxon>Geobacterales</taxon>
        <taxon>Geobacteraceae</taxon>
        <taxon>Oryzomonas</taxon>
    </lineage>
</organism>
<gene>
    <name evidence="8" type="ORF">F6V30_02090</name>
</gene>
<feature type="domain" description="RNA polymerase sigma-70 region 2" evidence="6">
    <location>
        <begin position="36"/>
        <end position="103"/>
    </location>
</feature>
<dbReference type="NCBIfam" id="TIGR02937">
    <property type="entry name" value="sigma70-ECF"/>
    <property type="match status" value="1"/>
</dbReference>
<dbReference type="InterPro" id="IPR039425">
    <property type="entry name" value="RNA_pol_sigma-70-like"/>
</dbReference>
<keyword evidence="3" id="KW-0731">Sigma factor</keyword>
<dbReference type="Pfam" id="PF08281">
    <property type="entry name" value="Sigma70_r4_2"/>
    <property type="match status" value="1"/>
</dbReference>
<comment type="caution">
    <text evidence="8">The sequence shown here is derived from an EMBL/GenBank/DDBJ whole genome shotgun (WGS) entry which is preliminary data.</text>
</comment>
<dbReference type="InterPro" id="IPR013325">
    <property type="entry name" value="RNA_pol_sigma_r2"/>
</dbReference>
<evidence type="ECO:0000313" key="9">
    <source>
        <dbReference type="Proteomes" id="UP000798046"/>
    </source>
</evidence>
<dbReference type="Pfam" id="PF04542">
    <property type="entry name" value="Sigma70_r2"/>
    <property type="match status" value="1"/>
</dbReference>
<evidence type="ECO:0000259" key="7">
    <source>
        <dbReference type="Pfam" id="PF08281"/>
    </source>
</evidence>
<keyword evidence="5" id="KW-0804">Transcription</keyword>
<dbReference type="PANTHER" id="PTHR43133">
    <property type="entry name" value="RNA POLYMERASE ECF-TYPE SIGMA FACTO"/>
    <property type="match status" value="1"/>
</dbReference>
<evidence type="ECO:0000313" key="8">
    <source>
        <dbReference type="EMBL" id="KAB0671396.1"/>
    </source>
</evidence>
<dbReference type="Gene3D" id="1.10.10.10">
    <property type="entry name" value="Winged helix-like DNA-binding domain superfamily/Winged helix DNA-binding domain"/>
    <property type="match status" value="1"/>
</dbReference>
<evidence type="ECO:0000256" key="4">
    <source>
        <dbReference type="ARBA" id="ARBA00023125"/>
    </source>
</evidence>
<keyword evidence="9" id="KW-1185">Reference proteome</keyword>
<protein>
    <submittedName>
        <fullName evidence="8">Sigma-70 family RNA polymerase sigma factor</fullName>
    </submittedName>
</protein>
<comment type="similarity">
    <text evidence="1">Belongs to the sigma-70 factor family. ECF subfamily.</text>
</comment>
<evidence type="ECO:0000256" key="5">
    <source>
        <dbReference type="ARBA" id="ARBA00023163"/>
    </source>
</evidence>
<sequence>MTRNISTIVTNVPEPHSDESLISATLAGDDGAYALLVTRYKRRIFGLAARFARDNDELEDICQEVFIKAFENLASFRHDAPFEHWLTRIAVRASHDALRRRRREKGQSGFDDYVFEVRDVAAEARHEAREARELLKWAFSRLKADERIVITLLELEGHSVREISALTGWSEANVKVRAHRARQVLKRVLEESDEP</sequence>
<dbReference type="PANTHER" id="PTHR43133:SF8">
    <property type="entry name" value="RNA POLYMERASE SIGMA FACTOR HI_1459-RELATED"/>
    <property type="match status" value="1"/>
</dbReference>
<dbReference type="InterPro" id="IPR013249">
    <property type="entry name" value="RNA_pol_sigma70_r4_t2"/>
</dbReference>
<evidence type="ECO:0000259" key="6">
    <source>
        <dbReference type="Pfam" id="PF04542"/>
    </source>
</evidence>
<dbReference type="SUPFAM" id="SSF88659">
    <property type="entry name" value="Sigma3 and sigma4 domains of RNA polymerase sigma factors"/>
    <property type="match status" value="1"/>
</dbReference>
<name>A0ABQ6TQT9_9BACT</name>
<feature type="domain" description="RNA polymerase sigma factor 70 region 4 type 2" evidence="7">
    <location>
        <begin position="138"/>
        <end position="183"/>
    </location>
</feature>
<dbReference type="EMBL" id="VZRA01000001">
    <property type="protein sequence ID" value="KAB0671396.1"/>
    <property type="molecule type" value="Genomic_DNA"/>
</dbReference>
<dbReference type="SUPFAM" id="SSF88946">
    <property type="entry name" value="Sigma2 domain of RNA polymerase sigma factors"/>
    <property type="match status" value="1"/>
</dbReference>
<dbReference type="InterPro" id="IPR007627">
    <property type="entry name" value="RNA_pol_sigma70_r2"/>
</dbReference>
<dbReference type="InterPro" id="IPR014284">
    <property type="entry name" value="RNA_pol_sigma-70_dom"/>
</dbReference>
<evidence type="ECO:0000256" key="2">
    <source>
        <dbReference type="ARBA" id="ARBA00023015"/>
    </source>
</evidence>
<evidence type="ECO:0000256" key="3">
    <source>
        <dbReference type="ARBA" id="ARBA00023082"/>
    </source>
</evidence>
<evidence type="ECO:0000256" key="1">
    <source>
        <dbReference type="ARBA" id="ARBA00010641"/>
    </source>
</evidence>
<dbReference type="InterPro" id="IPR036388">
    <property type="entry name" value="WH-like_DNA-bd_sf"/>
</dbReference>